<dbReference type="Proteomes" id="UP001562354">
    <property type="component" value="Unassembled WGS sequence"/>
</dbReference>
<sequence length="498" mass="56637">MPSIGRLSRSSTSLSATPNDTEPANMKRRKSSVTSLKAMTLPFRSSKRKDMEMPATHAETAHSSLLSLPTEIQIQILQYCSFDDLCALRATSREVNQFVTGPYSSVSRYWISSKLHPVHRLYPVPPAGDLWTYLTAQMHRWNVARHLAEMIAYHIQYRTLLLVQRQSSSPILSASILAALLLPGAYAGQTNYHSAMKQVRFQPVALRLRRKMTPLLFTLSHYLSSCQQNLQSSQIAFYLSGEPTTFWNGIEAPERYTAYTRDQLFSTHYCWLFLDWMFKSLLSRPSYAGAIERTMRGWTSTPLDAPSLTQVLVHGNLSAIKTLMRLKDYGERKKWARNFLRTLDPEQSLQTWASAWENLDMRPQQQQKDSALPTRAQATAILRGPGKADVLWTRGAARRLSALGIELDENELHGNSATTMRFLTDLVGFDMFHEPPPEDLREDSDSDVEERSSSEENDCQARGGDRTPRRDPDDDDDDDEEGREYIDGLIDAGNYWDV</sequence>
<gene>
    <name evidence="3" type="ORF">AAFC00_006628</name>
</gene>
<evidence type="ECO:0000259" key="2">
    <source>
        <dbReference type="PROSITE" id="PS50181"/>
    </source>
</evidence>
<organism evidence="3 4">
    <name type="scientific">Neodothiora populina</name>
    <dbReference type="NCBI Taxonomy" id="2781224"/>
    <lineage>
        <taxon>Eukaryota</taxon>
        <taxon>Fungi</taxon>
        <taxon>Dikarya</taxon>
        <taxon>Ascomycota</taxon>
        <taxon>Pezizomycotina</taxon>
        <taxon>Dothideomycetes</taxon>
        <taxon>Dothideomycetidae</taxon>
        <taxon>Dothideales</taxon>
        <taxon>Dothioraceae</taxon>
        <taxon>Neodothiora</taxon>
    </lineage>
</organism>
<dbReference type="InterPro" id="IPR001810">
    <property type="entry name" value="F-box_dom"/>
</dbReference>
<keyword evidence="4" id="KW-1185">Reference proteome</keyword>
<dbReference type="EMBL" id="JBFMKM010000010">
    <property type="protein sequence ID" value="KAL1303208.1"/>
    <property type="molecule type" value="Genomic_DNA"/>
</dbReference>
<feature type="compositionally biased region" description="Acidic residues" evidence="1">
    <location>
        <begin position="473"/>
        <end position="482"/>
    </location>
</feature>
<dbReference type="GeneID" id="95980327"/>
<dbReference type="Pfam" id="PF00646">
    <property type="entry name" value="F-box"/>
    <property type="match status" value="1"/>
</dbReference>
<feature type="domain" description="F-box" evidence="2">
    <location>
        <begin position="62"/>
        <end position="113"/>
    </location>
</feature>
<feature type="region of interest" description="Disordered" evidence="1">
    <location>
        <begin position="433"/>
        <end position="498"/>
    </location>
</feature>
<dbReference type="PROSITE" id="PS50181">
    <property type="entry name" value="FBOX"/>
    <property type="match status" value="1"/>
</dbReference>
<dbReference type="RefSeq" id="XP_069199483.1">
    <property type="nucleotide sequence ID" value="XM_069346615.1"/>
</dbReference>
<reference evidence="3 4" key="1">
    <citation type="submission" date="2024-07" db="EMBL/GenBank/DDBJ databases">
        <title>Draft sequence of the Neodothiora populina.</title>
        <authorList>
            <person name="Drown D.D."/>
            <person name="Schuette U.S."/>
            <person name="Buechlein A.B."/>
            <person name="Rusch D.R."/>
            <person name="Winton L.W."/>
            <person name="Adams G.A."/>
        </authorList>
    </citation>
    <scope>NUCLEOTIDE SEQUENCE [LARGE SCALE GENOMIC DNA]</scope>
    <source>
        <strain evidence="3 4">CPC 39397</strain>
    </source>
</reference>
<comment type="caution">
    <text evidence="3">The sequence shown here is derived from an EMBL/GenBank/DDBJ whole genome shotgun (WGS) entry which is preliminary data.</text>
</comment>
<feature type="region of interest" description="Disordered" evidence="1">
    <location>
        <begin position="1"/>
        <end position="34"/>
    </location>
</feature>
<protein>
    <recommendedName>
        <fullName evidence="2">F-box domain-containing protein</fullName>
    </recommendedName>
</protein>
<evidence type="ECO:0000256" key="1">
    <source>
        <dbReference type="SAM" id="MobiDB-lite"/>
    </source>
</evidence>
<evidence type="ECO:0000313" key="4">
    <source>
        <dbReference type="Proteomes" id="UP001562354"/>
    </source>
</evidence>
<evidence type="ECO:0000313" key="3">
    <source>
        <dbReference type="EMBL" id="KAL1303208.1"/>
    </source>
</evidence>
<feature type="compositionally biased region" description="Low complexity" evidence="1">
    <location>
        <begin position="1"/>
        <end position="17"/>
    </location>
</feature>
<dbReference type="SUPFAM" id="SSF81383">
    <property type="entry name" value="F-box domain"/>
    <property type="match status" value="1"/>
</dbReference>
<name>A0ABR3PAM8_9PEZI</name>
<dbReference type="InterPro" id="IPR036047">
    <property type="entry name" value="F-box-like_dom_sf"/>
</dbReference>
<feature type="compositionally biased region" description="Basic and acidic residues" evidence="1">
    <location>
        <begin position="463"/>
        <end position="472"/>
    </location>
</feature>
<dbReference type="CDD" id="cd09917">
    <property type="entry name" value="F-box_SF"/>
    <property type="match status" value="1"/>
</dbReference>
<proteinExistence type="predicted"/>
<accession>A0ABR3PAM8</accession>